<organism evidence="1 2">
    <name type="scientific">Megasphaera cerevisiae DSM 20462</name>
    <dbReference type="NCBI Taxonomy" id="1122219"/>
    <lineage>
        <taxon>Bacteria</taxon>
        <taxon>Bacillati</taxon>
        <taxon>Bacillota</taxon>
        <taxon>Negativicutes</taxon>
        <taxon>Veillonellales</taxon>
        <taxon>Veillonellaceae</taxon>
        <taxon>Megasphaera</taxon>
    </lineage>
</organism>
<keyword evidence="2" id="KW-1185">Reference proteome</keyword>
<dbReference type="PATRIC" id="fig|1122219.3.peg.976"/>
<proteinExistence type="predicted"/>
<dbReference type="Proteomes" id="UP000036503">
    <property type="component" value="Unassembled WGS sequence"/>
</dbReference>
<dbReference type="InParanoid" id="A0A0J6WVL1"/>
<reference evidence="1 2" key="1">
    <citation type="submission" date="2015-06" db="EMBL/GenBank/DDBJ databases">
        <title>Draft genome sequence of beer spoilage bacterium Megasphaera cerevisiae type strain 20462.</title>
        <authorList>
            <person name="Kutumbaka K."/>
            <person name="Pasmowitz J."/>
            <person name="Mategko J."/>
            <person name="Reyes D."/>
            <person name="Friedrich A."/>
            <person name="Han S."/>
            <person name="Martens-Habbena W."/>
            <person name="Neal-McKinney J."/>
            <person name="Janagama H.K."/>
            <person name="Nadala C."/>
            <person name="Samadpour M."/>
        </authorList>
    </citation>
    <scope>NUCLEOTIDE SEQUENCE [LARGE SCALE GENOMIC DNA]</scope>
    <source>
        <strain evidence="1 2">DSM 20462</strain>
    </source>
</reference>
<dbReference type="RefSeq" id="WP_048514169.1">
    <property type="nucleotide sequence ID" value="NZ_LEKT01000019.1"/>
</dbReference>
<dbReference type="EMBL" id="LEKT01000019">
    <property type="protein sequence ID" value="KMO86599.1"/>
    <property type="molecule type" value="Genomic_DNA"/>
</dbReference>
<evidence type="ECO:0000313" key="1">
    <source>
        <dbReference type="EMBL" id="KMO86599.1"/>
    </source>
</evidence>
<name>A0A0J6WVL1_9FIRM</name>
<sequence>MRCKSKRICPQLIGSDNSTIADTTQATVGDESVIQRSSDQALQISGGAKENLSDNNIGVIADTNTNSLMSSWPKIWI</sequence>
<comment type="caution">
    <text evidence="1">The sequence shown here is derived from an EMBL/GenBank/DDBJ whole genome shotgun (WGS) entry which is preliminary data.</text>
</comment>
<evidence type="ECO:0000313" key="2">
    <source>
        <dbReference type="Proteomes" id="UP000036503"/>
    </source>
</evidence>
<dbReference type="AlphaFoldDB" id="A0A0J6WVL1"/>
<protein>
    <submittedName>
        <fullName evidence="1">Uncharacterized protein</fullName>
    </submittedName>
</protein>
<gene>
    <name evidence="1" type="ORF">AB840_07265</name>
</gene>
<accession>A0A0J6WVL1</accession>